<protein>
    <submittedName>
        <fullName evidence="4">DUF5302 domain-containing protein</fullName>
    </submittedName>
</protein>
<reference evidence="2 3" key="2">
    <citation type="submission" date="2018-11" db="EMBL/GenBank/DDBJ databases">
        <authorList>
            <consortium name="Pathogen Informatics"/>
        </authorList>
    </citation>
    <scope>NUCLEOTIDE SEQUENCE [LARGE SCALE GENOMIC DNA]</scope>
</reference>
<accession>A0A0N4XQ12</accession>
<evidence type="ECO:0000313" key="2">
    <source>
        <dbReference type="EMBL" id="VDL68205.1"/>
    </source>
</evidence>
<evidence type="ECO:0000313" key="4">
    <source>
        <dbReference type="WBParaSite" id="NBR_0000461401-mRNA-1"/>
    </source>
</evidence>
<dbReference type="WBParaSite" id="NBR_0000461401-mRNA-1">
    <property type="protein sequence ID" value="NBR_0000461401-mRNA-1"/>
    <property type="gene ID" value="NBR_0000461401"/>
</dbReference>
<evidence type="ECO:0000256" key="1">
    <source>
        <dbReference type="SAM" id="MobiDB-lite"/>
    </source>
</evidence>
<feature type="region of interest" description="Disordered" evidence="1">
    <location>
        <begin position="37"/>
        <end position="79"/>
    </location>
</feature>
<dbReference type="AlphaFoldDB" id="A0A0N4XQ12"/>
<keyword evidence="3" id="KW-1185">Reference proteome</keyword>
<evidence type="ECO:0000313" key="3">
    <source>
        <dbReference type="Proteomes" id="UP000271162"/>
    </source>
</evidence>
<dbReference type="Proteomes" id="UP000271162">
    <property type="component" value="Unassembled WGS sequence"/>
</dbReference>
<organism evidence="4">
    <name type="scientific">Nippostrongylus brasiliensis</name>
    <name type="common">Rat hookworm</name>
    <dbReference type="NCBI Taxonomy" id="27835"/>
    <lineage>
        <taxon>Eukaryota</taxon>
        <taxon>Metazoa</taxon>
        <taxon>Ecdysozoa</taxon>
        <taxon>Nematoda</taxon>
        <taxon>Chromadorea</taxon>
        <taxon>Rhabditida</taxon>
        <taxon>Rhabditina</taxon>
        <taxon>Rhabditomorpha</taxon>
        <taxon>Strongyloidea</taxon>
        <taxon>Heligmosomidae</taxon>
        <taxon>Nippostrongylus</taxon>
    </lineage>
</organism>
<reference evidence="4" key="1">
    <citation type="submission" date="2017-02" db="UniProtKB">
        <authorList>
            <consortium name="WormBaseParasite"/>
        </authorList>
    </citation>
    <scope>IDENTIFICATION</scope>
</reference>
<name>A0A0N4XQ12_NIPBR</name>
<dbReference type="EMBL" id="UYSL01009030">
    <property type="protein sequence ID" value="VDL68205.1"/>
    <property type="molecule type" value="Genomic_DNA"/>
</dbReference>
<proteinExistence type="predicted"/>
<sequence>MENEKITRKEQREYKRELEAKNPEVFAVLKAAFHQFKPKHGRPHGGPNQPPNGMGIRPSGGFPGDGQFGPFRPRGPFRE</sequence>
<gene>
    <name evidence="2" type="ORF">NBR_LOCUS4616</name>
</gene>
<feature type="compositionally biased region" description="Low complexity" evidence="1">
    <location>
        <begin position="68"/>
        <end position="79"/>
    </location>
</feature>